<accession>A0AAV1XG27</accession>
<dbReference type="Proteomes" id="UP001497480">
    <property type="component" value="Unassembled WGS sequence"/>
</dbReference>
<dbReference type="EMBL" id="CAXHTB010000014">
    <property type="protein sequence ID" value="CAL0320124.1"/>
    <property type="molecule type" value="Genomic_DNA"/>
</dbReference>
<feature type="chain" id="PRO_5043438444" evidence="1">
    <location>
        <begin position="24"/>
        <end position="124"/>
    </location>
</feature>
<protein>
    <submittedName>
        <fullName evidence="2">Uncharacterized protein</fullName>
    </submittedName>
</protein>
<organism evidence="2 3">
    <name type="scientific">Lupinus luteus</name>
    <name type="common">European yellow lupine</name>
    <dbReference type="NCBI Taxonomy" id="3873"/>
    <lineage>
        <taxon>Eukaryota</taxon>
        <taxon>Viridiplantae</taxon>
        <taxon>Streptophyta</taxon>
        <taxon>Embryophyta</taxon>
        <taxon>Tracheophyta</taxon>
        <taxon>Spermatophyta</taxon>
        <taxon>Magnoliopsida</taxon>
        <taxon>eudicotyledons</taxon>
        <taxon>Gunneridae</taxon>
        <taxon>Pentapetalae</taxon>
        <taxon>rosids</taxon>
        <taxon>fabids</taxon>
        <taxon>Fabales</taxon>
        <taxon>Fabaceae</taxon>
        <taxon>Papilionoideae</taxon>
        <taxon>50 kb inversion clade</taxon>
        <taxon>genistoids sensu lato</taxon>
        <taxon>core genistoids</taxon>
        <taxon>Genisteae</taxon>
        <taxon>Lupinus</taxon>
    </lineage>
</organism>
<comment type="caution">
    <text evidence="2">The sequence shown here is derived from an EMBL/GenBank/DDBJ whole genome shotgun (WGS) entry which is preliminary data.</text>
</comment>
<feature type="signal peptide" evidence="1">
    <location>
        <begin position="1"/>
        <end position="23"/>
    </location>
</feature>
<sequence>MIKTLLLWFYLFINTLMLPTSWTISTSTLQDFKTSNPQKEPKSMYDMIMESNKPNTERTYEGLHVVQRTKTSQKAKTGYGGVNNIKGHHKMKKNASSYSIKSSSLFIAALKHLIPGLLLVGYFI</sequence>
<dbReference type="AlphaFoldDB" id="A0AAV1XG27"/>
<keyword evidence="1" id="KW-0732">Signal</keyword>
<reference evidence="2 3" key="1">
    <citation type="submission" date="2024-03" db="EMBL/GenBank/DDBJ databases">
        <authorList>
            <person name="Martinez-Hernandez J."/>
        </authorList>
    </citation>
    <scope>NUCLEOTIDE SEQUENCE [LARGE SCALE GENOMIC DNA]</scope>
</reference>
<evidence type="ECO:0000313" key="3">
    <source>
        <dbReference type="Proteomes" id="UP001497480"/>
    </source>
</evidence>
<name>A0AAV1XG27_LUPLU</name>
<proteinExistence type="predicted"/>
<gene>
    <name evidence="2" type="ORF">LLUT_LOCUS21184</name>
</gene>
<evidence type="ECO:0000256" key="1">
    <source>
        <dbReference type="SAM" id="SignalP"/>
    </source>
</evidence>
<keyword evidence="3" id="KW-1185">Reference proteome</keyword>
<evidence type="ECO:0000313" key="2">
    <source>
        <dbReference type="EMBL" id="CAL0320124.1"/>
    </source>
</evidence>